<evidence type="ECO:0000256" key="1">
    <source>
        <dbReference type="SAM" id="MobiDB-lite"/>
    </source>
</evidence>
<reference evidence="2 3" key="1">
    <citation type="submission" date="2023-03" db="EMBL/GenBank/DDBJ databases">
        <title>High recombination rates correlate with genetic variation in Cardiocondyla obscurior ants.</title>
        <authorList>
            <person name="Errbii M."/>
        </authorList>
    </citation>
    <scope>NUCLEOTIDE SEQUENCE [LARGE SCALE GENOMIC DNA]</scope>
    <source>
        <strain evidence="2">Alpha-2009</strain>
        <tissue evidence="2">Whole body</tissue>
    </source>
</reference>
<name>A0AAW2FNF4_9HYME</name>
<keyword evidence="3" id="KW-1185">Reference proteome</keyword>
<dbReference type="EMBL" id="JADYXP020000010">
    <property type="protein sequence ID" value="KAL0115485.1"/>
    <property type="molecule type" value="Genomic_DNA"/>
</dbReference>
<feature type="compositionally biased region" description="Basic residues" evidence="1">
    <location>
        <begin position="207"/>
        <end position="230"/>
    </location>
</feature>
<evidence type="ECO:0000313" key="2">
    <source>
        <dbReference type="EMBL" id="KAL0115485.1"/>
    </source>
</evidence>
<organism evidence="2 3">
    <name type="scientific">Cardiocondyla obscurior</name>
    <dbReference type="NCBI Taxonomy" id="286306"/>
    <lineage>
        <taxon>Eukaryota</taxon>
        <taxon>Metazoa</taxon>
        <taxon>Ecdysozoa</taxon>
        <taxon>Arthropoda</taxon>
        <taxon>Hexapoda</taxon>
        <taxon>Insecta</taxon>
        <taxon>Pterygota</taxon>
        <taxon>Neoptera</taxon>
        <taxon>Endopterygota</taxon>
        <taxon>Hymenoptera</taxon>
        <taxon>Apocrita</taxon>
        <taxon>Aculeata</taxon>
        <taxon>Formicoidea</taxon>
        <taxon>Formicidae</taxon>
        <taxon>Myrmicinae</taxon>
        <taxon>Cardiocondyla</taxon>
    </lineage>
</organism>
<sequence>MFSRLDTNFFFFFFRRGKNASIIHLHGARSPRIARHYVKHTARQAVTGSALKIESLIHLRRHAVRERGRTEVRNLRLRESHNPADSRWSRDQPPIFVSRIGVTVRPSGKMINNVAGTGPDERVVPGEISSLATEFANPALLIEALSRGVTSERNDKLILKSRLFLRPISRRFTTLRSVSKYYRYSLAKKSNNFTCAEQMCNDERKRGQSRAKRKGKKKRKKKERKKKKDKTMKQFNNTNARWAGKKVCTRIYRCSSKAAGSSTWKDLRYARPNQSAARMQMIQDYRH</sequence>
<feature type="region of interest" description="Disordered" evidence="1">
    <location>
        <begin position="202"/>
        <end position="237"/>
    </location>
</feature>
<dbReference type="Proteomes" id="UP001430953">
    <property type="component" value="Unassembled WGS sequence"/>
</dbReference>
<evidence type="ECO:0008006" key="4">
    <source>
        <dbReference type="Google" id="ProtNLM"/>
    </source>
</evidence>
<proteinExistence type="predicted"/>
<dbReference type="AlphaFoldDB" id="A0AAW2FNF4"/>
<comment type="caution">
    <text evidence="2">The sequence shown here is derived from an EMBL/GenBank/DDBJ whole genome shotgun (WGS) entry which is preliminary data.</text>
</comment>
<accession>A0AAW2FNF4</accession>
<protein>
    <recommendedName>
        <fullName evidence="4">Ribosomal protein S11</fullName>
    </recommendedName>
</protein>
<gene>
    <name evidence="2" type="ORF">PUN28_010773</name>
</gene>
<evidence type="ECO:0000313" key="3">
    <source>
        <dbReference type="Proteomes" id="UP001430953"/>
    </source>
</evidence>